<sequence>MKVLVTGGAGFIGSNIVKKILARNDSVRIVDNLSTGSLSNLTDCIDDVEFINGDISNIDLALSVTKGIDYVLHHAALPSVLRSVEDPIQTNEINVLGTLNMLISARDNGVKRFVYAGSSSVYGDLDSKYKVESMPTNPKSPYAIQKLAGEEYCKVFFRLYGLETITFRYFNVFGPNQSFRSEYSAVIPKFVNMFLHDKSPTIYGDGSNSRDFTFVDNVVSANLIACDTSNKASFGEVFNIACGKSISLNDLVYKICNVTGKKISSTYSEGRPADVKSSLADISKASRILGYKPLVGFDEGLKTTINWIKSLT</sequence>
<dbReference type="EMBL" id="PFSJ01000019">
    <property type="protein sequence ID" value="PJC23641.1"/>
    <property type="molecule type" value="Genomic_DNA"/>
</dbReference>
<dbReference type="PANTHER" id="PTHR43000">
    <property type="entry name" value="DTDP-D-GLUCOSE 4,6-DEHYDRATASE-RELATED"/>
    <property type="match status" value="1"/>
</dbReference>
<dbReference type="Gene3D" id="3.40.50.720">
    <property type="entry name" value="NAD(P)-binding Rossmann-like Domain"/>
    <property type="match status" value="1"/>
</dbReference>
<dbReference type="AlphaFoldDB" id="A0A2M8ELN4"/>
<reference evidence="4" key="1">
    <citation type="submission" date="2017-09" db="EMBL/GenBank/DDBJ databases">
        <title>Depth-based differentiation of microbial function through sediment-hosted aquifers and enrichment of novel symbionts in the deep terrestrial subsurface.</title>
        <authorList>
            <person name="Probst A.J."/>
            <person name="Ladd B."/>
            <person name="Jarett J.K."/>
            <person name="Geller-Mcgrath D.E."/>
            <person name="Sieber C.M.K."/>
            <person name="Emerson J.B."/>
            <person name="Anantharaman K."/>
            <person name="Thomas B.C."/>
            <person name="Malmstrom R."/>
            <person name="Stieglmeier M."/>
            <person name="Klingl A."/>
            <person name="Woyke T."/>
            <person name="Ryan C.M."/>
            <person name="Banfield J.F."/>
        </authorList>
    </citation>
    <scope>NUCLEOTIDE SEQUENCE [LARGE SCALE GENOMIC DNA]</scope>
</reference>
<evidence type="ECO:0000313" key="4">
    <source>
        <dbReference type="Proteomes" id="UP000229756"/>
    </source>
</evidence>
<proteinExistence type="inferred from homology"/>
<organism evidence="3 4">
    <name type="scientific">candidate division WWE3 bacterium CG_4_9_14_0_2_um_filter_35_11</name>
    <dbReference type="NCBI Taxonomy" id="1975077"/>
    <lineage>
        <taxon>Bacteria</taxon>
        <taxon>Katanobacteria</taxon>
    </lineage>
</organism>
<evidence type="ECO:0000256" key="1">
    <source>
        <dbReference type="ARBA" id="ARBA00007637"/>
    </source>
</evidence>
<gene>
    <name evidence="3" type="ORF">CO058_02685</name>
</gene>
<protein>
    <submittedName>
        <fullName evidence="3">LPS biosynthesis protein WbpP</fullName>
    </submittedName>
</protein>
<dbReference type="PRINTS" id="PR01713">
    <property type="entry name" value="NUCEPIMERASE"/>
</dbReference>
<dbReference type="InterPro" id="IPR001509">
    <property type="entry name" value="Epimerase_deHydtase"/>
</dbReference>
<dbReference type="InterPro" id="IPR036291">
    <property type="entry name" value="NAD(P)-bd_dom_sf"/>
</dbReference>
<evidence type="ECO:0000259" key="2">
    <source>
        <dbReference type="Pfam" id="PF01370"/>
    </source>
</evidence>
<accession>A0A2M8ELN4</accession>
<feature type="domain" description="NAD-dependent epimerase/dehydratase" evidence="2">
    <location>
        <begin position="3"/>
        <end position="241"/>
    </location>
</feature>
<evidence type="ECO:0000313" key="3">
    <source>
        <dbReference type="EMBL" id="PJC23641.1"/>
    </source>
</evidence>
<dbReference type="CDD" id="cd05256">
    <property type="entry name" value="UDP_AE_SDR_e"/>
    <property type="match status" value="1"/>
</dbReference>
<comment type="caution">
    <text evidence="3">The sequence shown here is derived from an EMBL/GenBank/DDBJ whole genome shotgun (WGS) entry which is preliminary data.</text>
</comment>
<dbReference type="SUPFAM" id="SSF51735">
    <property type="entry name" value="NAD(P)-binding Rossmann-fold domains"/>
    <property type="match status" value="1"/>
</dbReference>
<dbReference type="Gene3D" id="3.90.25.10">
    <property type="entry name" value="UDP-galactose 4-epimerase, domain 1"/>
    <property type="match status" value="1"/>
</dbReference>
<comment type="similarity">
    <text evidence="1">Belongs to the NAD(P)-dependent epimerase/dehydratase family.</text>
</comment>
<dbReference type="Proteomes" id="UP000229756">
    <property type="component" value="Unassembled WGS sequence"/>
</dbReference>
<name>A0A2M8ELN4_UNCKA</name>
<dbReference type="Pfam" id="PF01370">
    <property type="entry name" value="Epimerase"/>
    <property type="match status" value="1"/>
</dbReference>